<dbReference type="WBParaSite" id="MCU_004967-RA">
    <property type="protein sequence ID" value="MCU_004967-RA"/>
    <property type="gene ID" value="MCU_004967"/>
</dbReference>
<proteinExistence type="predicted"/>
<evidence type="ECO:0000256" key="2">
    <source>
        <dbReference type="SAM" id="MobiDB-lite"/>
    </source>
</evidence>
<feature type="region of interest" description="Disordered" evidence="2">
    <location>
        <begin position="499"/>
        <end position="528"/>
    </location>
</feature>
<feature type="compositionally biased region" description="Polar residues" evidence="2">
    <location>
        <begin position="502"/>
        <end position="516"/>
    </location>
</feature>
<evidence type="ECO:0000313" key="3">
    <source>
        <dbReference type="WBParaSite" id="MCU_004967-RA"/>
    </source>
</evidence>
<dbReference type="AlphaFoldDB" id="A0A5K3F287"/>
<dbReference type="Gene3D" id="6.10.250.3120">
    <property type="match status" value="1"/>
</dbReference>
<reference evidence="3" key="1">
    <citation type="submission" date="2019-11" db="UniProtKB">
        <authorList>
            <consortium name="WormBaseParasite"/>
        </authorList>
    </citation>
    <scope>IDENTIFICATION</scope>
</reference>
<feature type="coiled-coil region" evidence="1">
    <location>
        <begin position="450"/>
        <end position="481"/>
    </location>
</feature>
<feature type="region of interest" description="Disordered" evidence="2">
    <location>
        <begin position="23"/>
        <end position="67"/>
    </location>
</feature>
<keyword evidence="1" id="KW-0175">Coiled coil</keyword>
<sequence>MDYGAITFFHPDSYMAKRGSIRRGFGGEYRKPDPSAAASPRTPRPAPQRNRTPAVPQLPASSASPGVNFIPDRANASFGDIFTAVLGSKLASQSVPKKPQVQSTQDVEPPPPPEQRLGTEKRTPTSPAYLEPTTFVCRPREDRERQLDTRCLRIIRKLNAYTEYQEIVRRFASQDGDEDVDVSTQGCVDKSKLRSSCGLRAYLLKILRLKEPRHSLAVSQTTLLCSGDSTPEHSYAHETNGSCNKYDTRRITRGNSTLDHPSELEDSWTLDRSMTNASPGHSTNLTPETLLRRLARSLSTRLAHKRNLLEHATNNVTELEKETDVVRCVLRKVAEAIPQMRTEVDACYFHIPHTSPSPAEPVEMKVCQVPSAGRLPPGRRVLTQDVTSNLSARFDRLLSSQTSVLELLCQLTRRLYSVERRIESVSMTAEGAHYPDSRIPKEINATLFPLQSRRQQLKEQINEAQRLRDDLENTKARLLTGLQYQFYVLHDSQAKSDDVKSNETSFSMSDGQECYNSSGRSSPSSLPRSGTDSAVCLAEFVSRHLVKYLQALLIKLSLEAEIFHDQEVVDCIGEHLRLVASFSP</sequence>
<accession>A0A5K3F287</accession>
<protein>
    <submittedName>
        <fullName evidence="3">AIP3 domain-containing protein</fullName>
    </submittedName>
</protein>
<evidence type="ECO:0000256" key="1">
    <source>
        <dbReference type="SAM" id="Coils"/>
    </source>
</evidence>
<name>A0A5K3F287_MESCO</name>
<feature type="compositionally biased region" description="Polar residues" evidence="2">
    <location>
        <begin position="92"/>
        <end position="106"/>
    </location>
</feature>
<organism evidence="3">
    <name type="scientific">Mesocestoides corti</name>
    <name type="common">Flatworm</name>
    <dbReference type="NCBI Taxonomy" id="53468"/>
    <lineage>
        <taxon>Eukaryota</taxon>
        <taxon>Metazoa</taxon>
        <taxon>Spiralia</taxon>
        <taxon>Lophotrochozoa</taxon>
        <taxon>Platyhelminthes</taxon>
        <taxon>Cestoda</taxon>
        <taxon>Eucestoda</taxon>
        <taxon>Cyclophyllidea</taxon>
        <taxon>Mesocestoididae</taxon>
        <taxon>Mesocestoides</taxon>
    </lineage>
</organism>
<feature type="compositionally biased region" description="Low complexity" evidence="2">
    <location>
        <begin position="517"/>
        <end position="528"/>
    </location>
</feature>
<feature type="region of interest" description="Disordered" evidence="2">
    <location>
        <begin position="92"/>
        <end position="130"/>
    </location>
</feature>